<dbReference type="OrthoDB" id="165863at2157"/>
<reference evidence="3 4" key="1">
    <citation type="submission" date="2016-02" db="EMBL/GenBank/DDBJ databases">
        <title>Genome sequence of Halalkalicoccus paucihalophilus DSM 24557.</title>
        <authorList>
            <person name="Poehlein A."/>
            <person name="Daniel R."/>
        </authorList>
    </citation>
    <scope>NUCLEOTIDE SEQUENCE [LARGE SCALE GENOMIC DNA]</scope>
    <source>
        <strain evidence="3 4">DSM 24557</strain>
    </source>
</reference>
<dbReference type="PATRIC" id="fig|1008153.3.peg.3950"/>
<evidence type="ECO:0000256" key="1">
    <source>
        <dbReference type="ARBA" id="ARBA00006817"/>
    </source>
</evidence>
<dbReference type="InterPro" id="IPR013538">
    <property type="entry name" value="ASHA1/2-like_C"/>
</dbReference>
<dbReference type="Pfam" id="PF08327">
    <property type="entry name" value="AHSA1"/>
    <property type="match status" value="1"/>
</dbReference>
<gene>
    <name evidence="3" type="ORF">HAPAU_37150</name>
</gene>
<dbReference type="InterPro" id="IPR023393">
    <property type="entry name" value="START-like_dom_sf"/>
</dbReference>
<name>A0A151A9H1_9EURY</name>
<dbReference type="EMBL" id="LTAZ01000015">
    <property type="protein sequence ID" value="KYH24244.1"/>
    <property type="molecule type" value="Genomic_DNA"/>
</dbReference>
<comment type="caution">
    <text evidence="3">The sequence shown here is derived from an EMBL/GenBank/DDBJ whole genome shotgun (WGS) entry which is preliminary data.</text>
</comment>
<dbReference type="Gene3D" id="3.30.530.20">
    <property type="match status" value="1"/>
</dbReference>
<dbReference type="AlphaFoldDB" id="A0A151A9H1"/>
<evidence type="ECO:0000313" key="3">
    <source>
        <dbReference type="EMBL" id="KYH24244.1"/>
    </source>
</evidence>
<evidence type="ECO:0000259" key="2">
    <source>
        <dbReference type="Pfam" id="PF08327"/>
    </source>
</evidence>
<keyword evidence="4" id="KW-1185">Reference proteome</keyword>
<proteinExistence type="inferred from homology"/>
<sequence>MSTQPGETETGSIEISRVINAPAERIYNAFLDADALGKFSPPAGYTATYDHVEPEIGGTYHGTFTALETKESHSFGGEYVELMPHKRIVQSDQFETDTPEMQSVMTVTITLEEVEDSTTVTVRQEGIPKPIPEEDAATGWGMSLENLARLVEFPEAE</sequence>
<accession>A0A151A9H1</accession>
<dbReference type="RefSeq" id="WP_066385301.1">
    <property type="nucleotide sequence ID" value="NZ_LTAZ01000015.1"/>
</dbReference>
<protein>
    <recommendedName>
        <fullName evidence="2">Activator of Hsp90 ATPase homologue 1/2-like C-terminal domain-containing protein</fullName>
    </recommendedName>
</protein>
<dbReference type="SUPFAM" id="SSF55961">
    <property type="entry name" value="Bet v1-like"/>
    <property type="match status" value="1"/>
</dbReference>
<feature type="domain" description="Activator of Hsp90 ATPase homologue 1/2-like C-terminal" evidence="2">
    <location>
        <begin position="20"/>
        <end position="152"/>
    </location>
</feature>
<organism evidence="3 4">
    <name type="scientific">Halalkalicoccus paucihalophilus</name>
    <dbReference type="NCBI Taxonomy" id="1008153"/>
    <lineage>
        <taxon>Archaea</taxon>
        <taxon>Methanobacteriati</taxon>
        <taxon>Methanobacteriota</taxon>
        <taxon>Stenosarchaea group</taxon>
        <taxon>Halobacteria</taxon>
        <taxon>Halobacteriales</taxon>
        <taxon>Halococcaceae</taxon>
        <taxon>Halalkalicoccus</taxon>
    </lineage>
</organism>
<evidence type="ECO:0000313" key="4">
    <source>
        <dbReference type="Proteomes" id="UP000075321"/>
    </source>
</evidence>
<dbReference type="Proteomes" id="UP000075321">
    <property type="component" value="Unassembled WGS sequence"/>
</dbReference>
<comment type="similarity">
    <text evidence="1">Belongs to the AHA1 family.</text>
</comment>